<dbReference type="Pfam" id="PF01266">
    <property type="entry name" value="DAO"/>
    <property type="match status" value="1"/>
</dbReference>
<dbReference type="RefSeq" id="WP_047190475.1">
    <property type="nucleotide sequence ID" value="NZ_LCYG01000046.1"/>
</dbReference>
<dbReference type="STRING" id="1225564.AA309_18385"/>
<proteinExistence type="predicted"/>
<feature type="domain" description="FAD dependent oxidoreductase" evidence="2">
    <location>
        <begin position="3"/>
        <end position="346"/>
    </location>
</feature>
<comment type="caution">
    <text evidence="3">The sequence shown here is derived from an EMBL/GenBank/DDBJ whole genome shotgun (WGS) entry which is preliminary data.</text>
</comment>
<keyword evidence="4" id="KW-1185">Reference proteome</keyword>
<dbReference type="Gene3D" id="3.30.9.10">
    <property type="entry name" value="D-Amino Acid Oxidase, subunit A, domain 2"/>
    <property type="match status" value="1"/>
</dbReference>
<dbReference type="EMBL" id="LCYG01000046">
    <property type="protein sequence ID" value="KLK91727.1"/>
    <property type="molecule type" value="Genomic_DNA"/>
</dbReference>
<name>A0A0H1RGH3_9HYPH</name>
<dbReference type="GO" id="GO:0005737">
    <property type="term" value="C:cytoplasm"/>
    <property type="evidence" value="ECO:0007669"/>
    <property type="project" value="TreeGrafter"/>
</dbReference>
<gene>
    <name evidence="3" type="ORF">AA309_18385</name>
</gene>
<evidence type="ECO:0000259" key="2">
    <source>
        <dbReference type="Pfam" id="PF01266"/>
    </source>
</evidence>
<evidence type="ECO:0000313" key="3">
    <source>
        <dbReference type="EMBL" id="KLK91727.1"/>
    </source>
</evidence>
<dbReference type="AlphaFoldDB" id="A0A0H1RGH3"/>
<protein>
    <recommendedName>
        <fullName evidence="2">FAD dependent oxidoreductase domain-containing protein</fullName>
    </recommendedName>
</protein>
<dbReference type="GO" id="GO:0016491">
    <property type="term" value="F:oxidoreductase activity"/>
    <property type="evidence" value="ECO:0007669"/>
    <property type="project" value="UniProtKB-KW"/>
</dbReference>
<evidence type="ECO:0000256" key="1">
    <source>
        <dbReference type="ARBA" id="ARBA00023002"/>
    </source>
</evidence>
<dbReference type="OrthoDB" id="8993739at2"/>
<organism evidence="3 4">
    <name type="scientific">Microvirga vignae</name>
    <dbReference type="NCBI Taxonomy" id="1225564"/>
    <lineage>
        <taxon>Bacteria</taxon>
        <taxon>Pseudomonadati</taxon>
        <taxon>Pseudomonadota</taxon>
        <taxon>Alphaproteobacteria</taxon>
        <taxon>Hyphomicrobiales</taxon>
        <taxon>Methylobacteriaceae</taxon>
        <taxon>Microvirga</taxon>
    </lineage>
</organism>
<dbReference type="Proteomes" id="UP000035489">
    <property type="component" value="Unassembled WGS sequence"/>
</dbReference>
<dbReference type="InterPro" id="IPR036188">
    <property type="entry name" value="FAD/NAD-bd_sf"/>
</dbReference>
<reference evidence="3 4" key="1">
    <citation type="submission" date="2015-05" db="EMBL/GenBank/DDBJ databases">
        <title>Draft genome sequence of Microvirga vignae strain BR3299, a novel nitrogen fixing bacteria isolated from Brazil semi-aired region.</title>
        <authorList>
            <person name="Zilli J.E."/>
            <person name="Passos S.R."/>
            <person name="Leite J."/>
            <person name="Baldani J.I."/>
            <person name="Xavier G.R."/>
            <person name="Rumjaneck N.G."/>
            <person name="Simoes-Araujo J.L."/>
        </authorList>
    </citation>
    <scope>NUCLEOTIDE SEQUENCE [LARGE SCALE GENOMIC DNA]</scope>
    <source>
        <strain evidence="3 4">BR3299</strain>
    </source>
</reference>
<dbReference type="Gene3D" id="3.50.50.60">
    <property type="entry name" value="FAD/NAD(P)-binding domain"/>
    <property type="match status" value="1"/>
</dbReference>
<dbReference type="PANTHER" id="PTHR13847">
    <property type="entry name" value="SARCOSINE DEHYDROGENASE-RELATED"/>
    <property type="match status" value="1"/>
</dbReference>
<dbReference type="PATRIC" id="fig|1225564.3.peg.4814"/>
<sequence length="379" mass="40804">MTDVIVIGAGVIGTSVAYRLSQAGVNVTVLEAERVGGGTSGSSFAWTNSNNKTPRPYFDLNVAGMRAHAALADEFGGTPWWHGGGRLEWVEESGRSAQRDKVERLRSWNYAAEWLTAKEVSEIEPDIDPNLIGDAPVAYYPEEGWLDPVVYAQAMMAAARRLGAKLEIGVRVNGIEFQSGRVTGVRSADGRVFRADRVINCAGRWLNDAADEEVLHVPLAPTTGFLVFTPPVPTQISRVVSTPLCDFRPDGAGRLMIHWGPADATITPDLSVNPGMAEAEELVQRLAQVLPCIGTARPEAVRVTRRPIPKDGYSAVGPIPGVEGYYVVVTHSGVTLSPFLGIAVADEIASGRTRPELAPFRPSRFFEADMSAEQEAVPA</sequence>
<keyword evidence="1" id="KW-0560">Oxidoreductase</keyword>
<dbReference type="InterPro" id="IPR006076">
    <property type="entry name" value="FAD-dep_OxRdtase"/>
</dbReference>
<evidence type="ECO:0000313" key="4">
    <source>
        <dbReference type="Proteomes" id="UP000035489"/>
    </source>
</evidence>
<accession>A0A0H1RGH3</accession>
<dbReference type="SUPFAM" id="SSF51905">
    <property type="entry name" value="FAD/NAD(P)-binding domain"/>
    <property type="match status" value="1"/>
</dbReference>